<evidence type="ECO:0000313" key="11">
    <source>
        <dbReference type="EMBL" id="EEQ47609.1"/>
    </source>
</evidence>
<evidence type="ECO:0000256" key="9">
    <source>
        <dbReference type="SAM" id="Phobius"/>
    </source>
</evidence>
<evidence type="ECO:0000313" key="12">
    <source>
        <dbReference type="Proteomes" id="UP000005309"/>
    </source>
</evidence>
<feature type="domain" description="PTS EIIC type-2" evidence="10">
    <location>
        <begin position="4"/>
        <end position="420"/>
    </location>
</feature>
<keyword evidence="3" id="KW-1003">Cell membrane</keyword>
<dbReference type="STRING" id="638302.HMPREF0908_1911"/>
<dbReference type="PIRSF" id="PIRSF006304">
    <property type="entry name" value="GatC"/>
    <property type="match status" value="1"/>
</dbReference>
<feature type="transmembrane region" description="Helical" evidence="9">
    <location>
        <begin position="296"/>
        <end position="321"/>
    </location>
</feature>
<dbReference type="InterPro" id="IPR013853">
    <property type="entry name" value="EIIC-GAT"/>
</dbReference>
<keyword evidence="5" id="KW-0598">Phosphotransferase system</keyword>
<evidence type="ECO:0000256" key="7">
    <source>
        <dbReference type="ARBA" id="ARBA00022989"/>
    </source>
</evidence>
<dbReference type="GO" id="GO:0015577">
    <property type="term" value="F:galactitol transmembrane transporter activity"/>
    <property type="evidence" value="ECO:0007669"/>
    <property type="project" value="InterPro"/>
</dbReference>
<evidence type="ECO:0000256" key="5">
    <source>
        <dbReference type="ARBA" id="ARBA00022683"/>
    </source>
</evidence>
<comment type="subcellular location">
    <subcellularLocation>
        <location evidence="1">Cell membrane</location>
        <topology evidence="1">Multi-pass membrane protein</topology>
    </subcellularLocation>
</comment>
<evidence type="ECO:0000256" key="6">
    <source>
        <dbReference type="ARBA" id="ARBA00022692"/>
    </source>
</evidence>
<protein>
    <submittedName>
        <fullName evidence="11">PTS system Galactitol-specific IIC component</fullName>
    </submittedName>
</protein>
<dbReference type="RefSeq" id="WP_006691038.1">
    <property type="nucleotide sequence ID" value="NZ_GG694008.1"/>
</dbReference>
<keyword evidence="7 9" id="KW-1133">Transmembrane helix</keyword>
<feature type="transmembrane region" description="Helical" evidence="9">
    <location>
        <begin position="354"/>
        <end position="379"/>
    </location>
</feature>
<dbReference type="PANTHER" id="PTHR37324:SF2">
    <property type="entry name" value="PTS SYSTEM GALACTITOL-SPECIFIC EIIC COMPONENT"/>
    <property type="match status" value="1"/>
</dbReference>
<dbReference type="GO" id="GO:0009401">
    <property type="term" value="P:phosphoenolpyruvate-dependent sugar phosphotransferase system"/>
    <property type="evidence" value="ECO:0007669"/>
    <property type="project" value="UniProtKB-KW"/>
</dbReference>
<keyword evidence="12" id="KW-1185">Reference proteome</keyword>
<gene>
    <name evidence="11" type="ORF">HMPREF0908_1911</name>
</gene>
<feature type="transmembrane region" description="Helical" evidence="9">
    <location>
        <begin position="7"/>
        <end position="31"/>
    </location>
</feature>
<dbReference type="OrthoDB" id="9787936at2"/>
<keyword evidence="8 9" id="KW-0472">Membrane</keyword>
<keyword evidence="6 9" id="KW-0812">Transmembrane</keyword>
<evidence type="ECO:0000256" key="3">
    <source>
        <dbReference type="ARBA" id="ARBA00022475"/>
    </source>
</evidence>
<dbReference type="PROSITE" id="PS51104">
    <property type="entry name" value="PTS_EIIC_TYPE_2"/>
    <property type="match status" value="1"/>
</dbReference>
<keyword evidence="2" id="KW-0813">Transport</keyword>
<dbReference type="InterPro" id="IPR013014">
    <property type="entry name" value="PTS_EIIC_2"/>
</dbReference>
<reference evidence="11 12" key="1">
    <citation type="submission" date="2009-04" db="EMBL/GenBank/DDBJ databases">
        <authorList>
            <person name="Qin X."/>
            <person name="Bachman B."/>
            <person name="Battles P."/>
            <person name="Bell A."/>
            <person name="Bess C."/>
            <person name="Bickham C."/>
            <person name="Chaboub L."/>
            <person name="Chen D."/>
            <person name="Coyle M."/>
            <person name="Deiros D.R."/>
            <person name="Dinh H."/>
            <person name="Forbes L."/>
            <person name="Fowler G."/>
            <person name="Francisco L."/>
            <person name="Fu Q."/>
            <person name="Gubbala S."/>
            <person name="Hale W."/>
            <person name="Han Y."/>
            <person name="Hemphill L."/>
            <person name="Highlander S.K."/>
            <person name="Hirani K."/>
            <person name="Hogues M."/>
            <person name="Jackson L."/>
            <person name="Jakkamsetti A."/>
            <person name="Javaid M."/>
            <person name="Jiang H."/>
            <person name="Korchina V."/>
            <person name="Kovar C."/>
            <person name="Lara F."/>
            <person name="Lee S."/>
            <person name="Mata R."/>
            <person name="Mathew T."/>
            <person name="Moen C."/>
            <person name="Morales K."/>
            <person name="Munidasa M."/>
            <person name="Nazareth L."/>
            <person name="Ngo R."/>
            <person name="Nguyen L."/>
            <person name="Okwuonu G."/>
            <person name="Ongeri F."/>
            <person name="Patil S."/>
            <person name="Petrosino J."/>
            <person name="Pham C."/>
            <person name="Pham P."/>
            <person name="Pu L.-L."/>
            <person name="Puazo M."/>
            <person name="Raj R."/>
            <person name="Reid J."/>
            <person name="Rouhana J."/>
            <person name="Saada N."/>
            <person name="Shang Y."/>
            <person name="Simmons D."/>
            <person name="Thornton R."/>
            <person name="Warren J."/>
            <person name="Weissenberger G."/>
            <person name="Zhang J."/>
            <person name="Zhang L."/>
            <person name="Zhou C."/>
            <person name="Zhu D."/>
            <person name="Muzny D."/>
            <person name="Worley K."/>
            <person name="Gibbs R."/>
        </authorList>
    </citation>
    <scope>NUCLEOTIDE SEQUENCE [LARGE SCALE GENOMIC DNA]</scope>
    <source>
        <strain evidence="11 12">ATCC 43531</strain>
    </source>
</reference>
<feature type="transmembrane region" description="Helical" evidence="9">
    <location>
        <begin position="141"/>
        <end position="158"/>
    </location>
</feature>
<dbReference type="EMBL" id="ACLA01000033">
    <property type="protein sequence ID" value="EEQ47609.1"/>
    <property type="molecule type" value="Genomic_DNA"/>
</dbReference>
<organism evidence="11 12">
    <name type="scientific">Selenomonas flueggei ATCC 43531</name>
    <dbReference type="NCBI Taxonomy" id="638302"/>
    <lineage>
        <taxon>Bacteria</taxon>
        <taxon>Bacillati</taxon>
        <taxon>Bacillota</taxon>
        <taxon>Negativicutes</taxon>
        <taxon>Selenomonadales</taxon>
        <taxon>Selenomonadaceae</taxon>
        <taxon>Selenomonas</taxon>
    </lineage>
</organism>
<dbReference type="InterPro" id="IPR004703">
    <property type="entry name" value="PTS_sugar-sp_permease"/>
</dbReference>
<dbReference type="GO" id="GO:0005886">
    <property type="term" value="C:plasma membrane"/>
    <property type="evidence" value="ECO:0007669"/>
    <property type="project" value="UniProtKB-SubCell"/>
</dbReference>
<dbReference type="PANTHER" id="PTHR37324">
    <property type="entry name" value="PTS SYSTEM GALACTITOL-SPECIFIC EIIC COMPONENT"/>
    <property type="match status" value="1"/>
</dbReference>
<name>C4V611_9FIRM</name>
<feature type="transmembrane region" description="Helical" evidence="9">
    <location>
        <begin position="225"/>
        <end position="258"/>
    </location>
</feature>
<dbReference type="Pfam" id="PF03611">
    <property type="entry name" value="EIIC-GAT"/>
    <property type="match status" value="1"/>
</dbReference>
<dbReference type="AlphaFoldDB" id="C4V611"/>
<feature type="transmembrane region" description="Helical" evidence="9">
    <location>
        <begin position="37"/>
        <end position="58"/>
    </location>
</feature>
<sequence>MEFLNEILALGPTVMMPVIFFILGICFRLSVGRAFEAGMLVGVGFTGINLIVSMLLNSLGPASEDMVERFGASLTVIDAGWATSAAIGWSSPLIPLVVPGAIILNIVLLALKRTQILNIDIFNYWLILLPGSMVYYETGSLMLGTAAALILYLIAFIIGDKTAPAIQKMYNIKGVAFVHATCGVYVPIGIAVNAIIERIPGLNRINLSPEGVIQKLGVLGKPITLATILGAGMGILAGWGVGQCAFLAVQVAAVMILLPKMVEITVEGVMIVRDQAETVLKRIFPGREFNIGMDTALLIGEPCIIATGLLLIPATLFISIILPGNRMLPFVDLASIVFVISMVAPFCKRNMFRIFITGLFIVTIALYAGSNLSGIYGVAADQANVRLPSNVTSTELGNLVSAYNTPVGWALVKVGELIGK</sequence>
<keyword evidence="4" id="KW-0762">Sugar transport</keyword>
<feature type="transmembrane region" description="Helical" evidence="9">
    <location>
        <begin position="93"/>
        <end position="111"/>
    </location>
</feature>
<dbReference type="HOGENOM" id="CLU_040393_0_0_9"/>
<evidence type="ECO:0000259" key="10">
    <source>
        <dbReference type="PROSITE" id="PS51104"/>
    </source>
</evidence>
<dbReference type="Proteomes" id="UP000005309">
    <property type="component" value="Unassembled WGS sequence"/>
</dbReference>
<evidence type="ECO:0000256" key="2">
    <source>
        <dbReference type="ARBA" id="ARBA00022448"/>
    </source>
</evidence>
<feature type="transmembrane region" description="Helical" evidence="9">
    <location>
        <begin position="170"/>
        <end position="196"/>
    </location>
</feature>
<proteinExistence type="predicted"/>
<comment type="caution">
    <text evidence="11">The sequence shown here is derived from an EMBL/GenBank/DDBJ whole genome shotgun (WGS) entry which is preliminary data.</text>
</comment>
<accession>C4V611</accession>
<evidence type="ECO:0000256" key="8">
    <source>
        <dbReference type="ARBA" id="ARBA00023136"/>
    </source>
</evidence>
<feature type="transmembrane region" description="Helical" evidence="9">
    <location>
        <begin position="327"/>
        <end position="347"/>
    </location>
</feature>
<dbReference type="eggNOG" id="COG3775">
    <property type="taxonomic scope" value="Bacteria"/>
</dbReference>
<evidence type="ECO:0000256" key="1">
    <source>
        <dbReference type="ARBA" id="ARBA00004651"/>
    </source>
</evidence>
<evidence type="ECO:0000256" key="4">
    <source>
        <dbReference type="ARBA" id="ARBA00022597"/>
    </source>
</evidence>